<dbReference type="PROSITE" id="PS51257">
    <property type="entry name" value="PROKAR_LIPOPROTEIN"/>
    <property type="match status" value="1"/>
</dbReference>
<dbReference type="InterPro" id="IPR033985">
    <property type="entry name" value="SusD-like_N"/>
</dbReference>
<reference evidence="9" key="1">
    <citation type="journal article" date="2022" name="Cell">
        <title>Design, construction, and in vivo augmentation of a complex gut microbiome.</title>
        <authorList>
            <person name="Cheng A.G."/>
            <person name="Ho P.Y."/>
            <person name="Aranda-Diaz A."/>
            <person name="Jain S."/>
            <person name="Yu F.B."/>
            <person name="Meng X."/>
            <person name="Wang M."/>
            <person name="Iakiviak M."/>
            <person name="Nagashima K."/>
            <person name="Zhao A."/>
            <person name="Murugkar P."/>
            <person name="Patil A."/>
            <person name="Atabakhsh K."/>
            <person name="Weakley A."/>
            <person name="Yan J."/>
            <person name="Brumbaugh A.R."/>
            <person name="Higginbottom S."/>
            <person name="Dimas A."/>
            <person name="Shiver A.L."/>
            <person name="Deutschbauer A."/>
            <person name="Neff N."/>
            <person name="Sonnenburg J.L."/>
            <person name="Huang K.C."/>
            <person name="Fischbach M.A."/>
        </authorList>
    </citation>
    <scope>NUCLEOTIDE SEQUENCE</scope>
    <source>
        <strain evidence="9">JC50</strain>
    </source>
</reference>
<dbReference type="Gene3D" id="1.25.40.390">
    <property type="match status" value="2"/>
</dbReference>
<feature type="domain" description="RagB/SusD" evidence="7">
    <location>
        <begin position="314"/>
        <end position="409"/>
    </location>
</feature>
<gene>
    <name evidence="9" type="ORF">NQ519_07150</name>
</gene>
<feature type="domain" description="RagB/SusD" evidence="7">
    <location>
        <begin position="563"/>
        <end position="752"/>
    </location>
</feature>
<evidence type="ECO:0000256" key="4">
    <source>
        <dbReference type="ARBA" id="ARBA00023136"/>
    </source>
</evidence>
<feature type="region of interest" description="Disordered" evidence="6">
    <location>
        <begin position="347"/>
        <end position="371"/>
    </location>
</feature>
<evidence type="ECO:0000256" key="5">
    <source>
        <dbReference type="ARBA" id="ARBA00023237"/>
    </source>
</evidence>
<keyword evidence="5" id="KW-0998">Cell outer membrane</keyword>
<name>A0ABY5VCQ1_9BACT</name>
<dbReference type="InterPro" id="IPR011990">
    <property type="entry name" value="TPR-like_helical_dom_sf"/>
</dbReference>
<comment type="similarity">
    <text evidence="2">Belongs to the SusD family.</text>
</comment>
<dbReference type="InterPro" id="IPR012944">
    <property type="entry name" value="SusD_RagB_dom"/>
</dbReference>
<keyword evidence="10" id="KW-1185">Reference proteome</keyword>
<evidence type="ECO:0000256" key="1">
    <source>
        <dbReference type="ARBA" id="ARBA00004442"/>
    </source>
</evidence>
<dbReference type="Pfam" id="PF07980">
    <property type="entry name" value="SusD_RagB"/>
    <property type="match status" value="2"/>
</dbReference>
<evidence type="ECO:0000256" key="2">
    <source>
        <dbReference type="ARBA" id="ARBA00006275"/>
    </source>
</evidence>
<evidence type="ECO:0000313" key="9">
    <source>
        <dbReference type="EMBL" id="UWN66604.1"/>
    </source>
</evidence>
<dbReference type="Proteomes" id="UP001058267">
    <property type="component" value="Chromosome"/>
</dbReference>
<keyword evidence="3" id="KW-0732">Signal</keyword>
<feature type="domain" description="SusD-like N-terminal" evidence="8">
    <location>
        <begin position="85"/>
        <end position="196"/>
    </location>
</feature>
<evidence type="ECO:0000259" key="8">
    <source>
        <dbReference type="Pfam" id="PF14322"/>
    </source>
</evidence>
<evidence type="ECO:0000256" key="6">
    <source>
        <dbReference type="SAM" id="MobiDB-lite"/>
    </source>
</evidence>
<evidence type="ECO:0000313" key="10">
    <source>
        <dbReference type="Proteomes" id="UP001058267"/>
    </source>
</evidence>
<dbReference type="SUPFAM" id="SSF48452">
    <property type="entry name" value="TPR-like"/>
    <property type="match status" value="1"/>
</dbReference>
<evidence type="ECO:0000259" key="7">
    <source>
        <dbReference type="Pfam" id="PF07980"/>
    </source>
</evidence>
<comment type="subcellular location">
    <subcellularLocation>
        <location evidence="1">Cell outer membrane</location>
    </subcellularLocation>
</comment>
<proteinExistence type="inferred from homology"/>
<dbReference type="Pfam" id="PF14322">
    <property type="entry name" value="SusD-like_3"/>
    <property type="match status" value="1"/>
</dbReference>
<keyword evidence="4" id="KW-0472">Membrane</keyword>
<dbReference type="EMBL" id="CP102252">
    <property type="protein sequence ID" value="UWN66604.1"/>
    <property type="molecule type" value="Genomic_DNA"/>
</dbReference>
<evidence type="ECO:0000256" key="3">
    <source>
        <dbReference type="ARBA" id="ARBA00022729"/>
    </source>
</evidence>
<protein>
    <submittedName>
        <fullName evidence="9">RagB/SusD family nutrient uptake outer membrane protein</fullName>
    </submittedName>
</protein>
<sequence>MKKILHYILLAVVCLASSCNDVMDLPYDGRTSLDALFTERRGVRAYLNSCYGYCPAPYMDRASLTDEAQDADDILAGSRYAAWYTDAVSASNYASYSTDGSPWAGLYEGIRHCNVFLERVKGVDPALIQSNADEVGGWTAQAHVLRALYYLQLIKRYGDVPLLKSTYEQNHDYTKDVRAPFSEVVEFIVEDCDAALAYSEAAFGWGIPEASFGIMTRAVPYAIKSQAVTYAASPLWSDGTYDWEDALEVSREALAVLLTHDYKLFDNVPSPGIAQNPYALYFITSSDDRRSTDKETILQVGAQMEVWRQAGLPSTPGQLKAGPCPSQELVDCYETVDGEPVLDLANPYEDDAHRQPNYNRANTTYDPQNPYENRDPRFYASIYYNGAQRVLGNTGDTREFLMEFTDPPHNDVTLAYMPEWEGYKDIWTVLTSGPDPYAYFKPVNFGIEWDRLKKMTFSFYYQTDATTDRFRNMGFFFVVDGAIDPAKRLELGDLAPTNGQVVEFSFDMTEHMKNNFADSWGPDSYIRFDFLEQEAAAYMVMASVKITIEYEESEVEVDPNVYTYVGAADGISANNRRSTRTGYYMRKFNNWQSNVSNNADGAIRLFRLAEIYLNFAEAAYQVKGPDGTVDVAGTQASARDAVNFIRARAGMPPLPAGMSKDEFELRYRNERRVELAFEEHRFFDVRRWKVLDETDKCVSGMRITKKDGGYEYERIGFPRSNWRDKYYVYPLDPDEVNKMQDFTGADWQNPGW</sequence>
<accession>A0ABY5VCQ1</accession>
<organism evidence="9 10">
    <name type="scientific">Alistipes senegalensis JC50</name>
    <dbReference type="NCBI Taxonomy" id="1033732"/>
    <lineage>
        <taxon>Bacteria</taxon>
        <taxon>Pseudomonadati</taxon>
        <taxon>Bacteroidota</taxon>
        <taxon>Bacteroidia</taxon>
        <taxon>Bacteroidales</taxon>
        <taxon>Rikenellaceae</taxon>
        <taxon>Alistipes</taxon>
    </lineage>
</organism>
<feature type="compositionally biased region" description="Polar residues" evidence="6">
    <location>
        <begin position="356"/>
        <end position="371"/>
    </location>
</feature>
<dbReference type="RefSeq" id="WP_019151853.1">
    <property type="nucleotide sequence ID" value="NZ_CP102252.1"/>
</dbReference>